<feature type="transmembrane region" description="Helical" evidence="9">
    <location>
        <begin position="226"/>
        <end position="247"/>
    </location>
</feature>
<evidence type="ECO:0000256" key="3">
    <source>
        <dbReference type="ARBA" id="ARBA00022448"/>
    </source>
</evidence>
<feature type="compositionally biased region" description="Basic and acidic residues" evidence="8">
    <location>
        <begin position="1"/>
        <end position="18"/>
    </location>
</feature>
<keyword evidence="4" id="KW-1003">Cell membrane</keyword>
<gene>
    <name evidence="10" type="ORF">UA74_13225</name>
</gene>
<evidence type="ECO:0000256" key="9">
    <source>
        <dbReference type="SAM" id="Phobius"/>
    </source>
</evidence>
<dbReference type="Proteomes" id="UP000185511">
    <property type="component" value="Chromosome"/>
</dbReference>
<keyword evidence="3" id="KW-0813">Transport</keyword>
<sequence>MHEGRRDVERGDRTRRSVVEASGATRAAAVTTLPPGGSVPGPVPGTGTVEPRSVANRSTDRAALDSGARTRSGPPAADESRQAGGGTAAAGQERGSAGDHVVGAGSASTGPADEDSTDPATVDPVGRPSVRRTLGLGAGLLGLGLVLLVAVLAGLAVGAKPIPFSVVLDAFTHDGFWTFDAADGDHLVVREMRLPRTLLGILAGVALGVAGALMQGVTRNPLADPGILGVNAGAAFFLVTAISVLGVTTLTGYVWFGFAGAAVSVVVIYGIAAMGREGATPLKLALAGAAMNAALLSLTTAVLITDSAAFDRFRFWQVGALAGRGMDVVVQALPFILAGLLLALVCGRVLNALSLGEDLARSLGRRVGRDRLLVLIAVVVLCGTATAAAGPIGFIGLAVPHVARLITGPDYRWILAYSALLAPILLLTADILGRVVANPGELQVGVVTAVLGAPLFIALIRRRRLLEL</sequence>
<dbReference type="GO" id="GO:0022857">
    <property type="term" value="F:transmembrane transporter activity"/>
    <property type="evidence" value="ECO:0007669"/>
    <property type="project" value="InterPro"/>
</dbReference>
<keyword evidence="7 9" id="KW-0472">Membrane</keyword>
<keyword evidence="11" id="KW-1185">Reference proteome</keyword>
<evidence type="ECO:0000256" key="8">
    <source>
        <dbReference type="SAM" id="MobiDB-lite"/>
    </source>
</evidence>
<evidence type="ECO:0000256" key="7">
    <source>
        <dbReference type="ARBA" id="ARBA00023136"/>
    </source>
</evidence>
<keyword evidence="6 9" id="KW-1133">Transmembrane helix</keyword>
<dbReference type="EMBL" id="CP016076">
    <property type="protein sequence ID" value="APU14703.1"/>
    <property type="molecule type" value="Genomic_DNA"/>
</dbReference>
<feature type="transmembrane region" description="Helical" evidence="9">
    <location>
        <begin position="284"/>
        <end position="308"/>
    </location>
</feature>
<feature type="transmembrane region" description="Helical" evidence="9">
    <location>
        <begin position="328"/>
        <end position="351"/>
    </location>
</feature>
<dbReference type="AlphaFoldDB" id="A0AAC9LB71"/>
<evidence type="ECO:0000256" key="2">
    <source>
        <dbReference type="ARBA" id="ARBA00007935"/>
    </source>
</evidence>
<dbReference type="PANTHER" id="PTHR30472">
    <property type="entry name" value="FERRIC ENTEROBACTIN TRANSPORT SYSTEM PERMEASE PROTEIN"/>
    <property type="match status" value="1"/>
</dbReference>
<dbReference type="CDD" id="cd06550">
    <property type="entry name" value="TM_ABC_iron-siderophores_like"/>
    <property type="match status" value="1"/>
</dbReference>
<protein>
    <submittedName>
        <fullName evidence="10">ABC-type Fe3+-siderophore transport system, permease component</fullName>
    </submittedName>
</protein>
<accession>A0AAC9LB71</accession>
<dbReference type="Gene3D" id="1.10.3470.10">
    <property type="entry name" value="ABC transporter involved in vitamin B12 uptake, BtuC"/>
    <property type="match status" value="1"/>
</dbReference>
<evidence type="ECO:0000256" key="6">
    <source>
        <dbReference type="ARBA" id="ARBA00022989"/>
    </source>
</evidence>
<organism evidence="10 11">
    <name type="scientific">Actinoalloteichus fjordicus</name>
    <dbReference type="NCBI Taxonomy" id="1612552"/>
    <lineage>
        <taxon>Bacteria</taxon>
        <taxon>Bacillati</taxon>
        <taxon>Actinomycetota</taxon>
        <taxon>Actinomycetes</taxon>
        <taxon>Pseudonocardiales</taxon>
        <taxon>Pseudonocardiaceae</taxon>
        <taxon>Actinoalloteichus</taxon>
    </lineage>
</organism>
<feature type="transmembrane region" description="Helical" evidence="9">
    <location>
        <begin position="411"/>
        <end position="432"/>
    </location>
</feature>
<dbReference type="Pfam" id="PF01032">
    <property type="entry name" value="FecCD"/>
    <property type="match status" value="1"/>
</dbReference>
<feature type="transmembrane region" description="Helical" evidence="9">
    <location>
        <begin position="372"/>
        <end position="399"/>
    </location>
</feature>
<dbReference type="InterPro" id="IPR037294">
    <property type="entry name" value="ABC_BtuC-like"/>
</dbReference>
<reference evidence="11" key="1">
    <citation type="submission" date="2016-06" db="EMBL/GenBank/DDBJ databases">
        <title>Complete genome sequence of Actinoalloteichus fjordicus DSM 46855 (=ADI127-17), type strain of the new species Actinoalloteichus fjordicus.</title>
        <authorList>
            <person name="Ruckert C."/>
            <person name="Nouioui I."/>
            <person name="Willmese J."/>
            <person name="van Wezel G."/>
            <person name="Klenk H.-P."/>
            <person name="Kalinowski J."/>
            <person name="Zotchev S.B."/>
        </authorList>
    </citation>
    <scope>NUCLEOTIDE SEQUENCE [LARGE SCALE GENOMIC DNA]</scope>
    <source>
        <strain evidence="11">ADI127-7</strain>
    </source>
</reference>
<feature type="transmembrane region" description="Helical" evidence="9">
    <location>
        <begin position="197"/>
        <end position="214"/>
    </location>
</feature>
<dbReference type="GO" id="GO:0005886">
    <property type="term" value="C:plasma membrane"/>
    <property type="evidence" value="ECO:0007669"/>
    <property type="project" value="UniProtKB-SubCell"/>
</dbReference>
<proteinExistence type="inferred from homology"/>
<evidence type="ECO:0000256" key="1">
    <source>
        <dbReference type="ARBA" id="ARBA00004651"/>
    </source>
</evidence>
<dbReference type="GO" id="GO:0033214">
    <property type="term" value="P:siderophore-iron import into cell"/>
    <property type="evidence" value="ECO:0007669"/>
    <property type="project" value="TreeGrafter"/>
</dbReference>
<comment type="similarity">
    <text evidence="2">Belongs to the binding-protein-dependent transport system permease family. FecCD subfamily.</text>
</comment>
<feature type="transmembrane region" description="Helical" evidence="9">
    <location>
        <begin position="444"/>
        <end position="461"/>
    </location>
</feature>
<evidence type="ECO:0000313" key="11">
    <source>
        <dbReference type="Proteomes" id="UP000185511"/>
    </source>
</evidence>
<evidence type="ECO:0000256" key="5">
    <source>
        <dbReference type="ARBA" id="ARBA00022692"/>
    </source>
</evidence>
<feature type="region of interest" description="Disordered" evidence="8">
    <location>
        <begin position="1"/>
        <end position="128"/>
    </location>
</feature>
<dbReference type="SUPFAM" id="SSF81345">
    <property type="entry name" value="ABC transporter involved in vitamin B12 uptake, BtuC"/>
    <property type="match status" value="1"/>
</dbReference>
<dbReference type="InterPro" id="IPR000522">
    <property type="entry name" value="ABC_transptr_permease_BtuC"/>
</dbReference>
<comment type="subcellular location">
    <subcellularLocation>
        <location evidence="1">Cell membrane</location>
        <topology evidence="1">Multi-pass membrane protein</topology>
    </subcellularLocation>
</comment>
<dbReference type="KEGG" id="acad:UA74_13225"/>
<dbReference type="PANTHER" id="PTHR30472:SF1">
    <property type="entry name" value="FE(3+) DICITRATE TRANSPORT SYSTEM PERMEASE PROTEIN FECC-RELATED"/>
    <property type="match status" value="1"/>
</dbReference>
<keyword evidence="5 9" id="KW-0812">Transmembrane</keyword>
<dbReference type="FunFam" id="1.10.3470.10:FF:000001">
    <property type="entry name" value="Vitamin B12 ABC transporter permease BtuC"/>
    <property type="match status" value="1"/>
</dbReference>
<evidence type="ECO:0000313" key="10">
    <source>
        <dbReference type="EMBL" id="APU14703.1"/>
    </source>
</evidence>
<name>A0AAC9LB71_9PSEU</name>
<feature type="transmembrane region" description="Helical" evidence="9">
    <location>
        <begin position="253"/>
        <end position="272"/>
    </location>
</feature>
<evidence type="ECO:0000256" key="4">
    <source>
        <dbReference type="ARBA" id="ARBA00022475"/>
    </source>
</evidence>
<feature type="transmembrane region" description="Helical" evidence="9">
    <location>
        <begin position="134"/>
        <end position="159"/>
    </location>
</feature>